<proteinExistence type="predicted"/>
<keyword evidence="2" id="KW-1133">Transmembrane helix</keyword>
<accession>A0AAW1H951</accession>
<evidence type="ECO:0000256" key="2">
    <source>
        <dbReference type="SAM" id="Phobius"/>
    </source>
</evidence>
<dbReference type="Proteomes" id="UP001443914">
    <property type="component" value="Unassembled WGS sequence"/>
</dbReference>
<evidence type="ECO:0000313" key="4">
    <source>
        <dbReference type="Proteomes" id="UP001443914"/>
    </source>
</evidence>
<dbReference type="InterPro" id="IPR021855">
    <property type="entry name" value="PAM68-like"/>
</dbReference>
<evidence type="ECO:0000256" key="1">
    <source>
        <dbReference type="SAM" id="MobiDB-lite"/>
    </source>
</evidence>
<protein>
    <submittedName>
        <fullName evidence="3">Uncharacterized protein</fullName>
    </submittedName>
</protein>
<feature type="region of interest" description="Disordered" evidence="1">
    <location>
        <begin position="52"/>
        <end position="87"/>
    </location>
</feature>
<gene>
    <name evidence="3" type="ORF">RND81_12G110300</name>
</gene>
<dbReference type="PANTHER" id="PTHR34575:SF6">
    <property type="entry name" value="EXPRESSED PROTEIN"/>
    <property type="match status" value="1"/>
</dbReference>
<sequence>MKTLLALNQQPKFYITTNQTKCDQTTQLLHSTKLHTFSHSKTSWKLHAQAKGFGNTSKNSTSIQKKENASKTSSNKQEEGEEDDDDTIPQVVFDRMLKRILASVGLPMGIGLLILKVIDYLKEEQIWDVPLWVAFMTTFVFLGSSVLGVAYGSLSTSWNADKTGSLLGFNEAKENWTQMWKEDEEEDSKN</sequence>
<feature type="compositionally biased region" description="Polar residues" evidence="1">
    <location>
        <begin position="54"/>
        <end position="63"/>
    </location>
</feature>
<reference evidence="3" key="1">
    <citation type="submission" date="2024-03" db="EMBL/GenBank/DDBJ databases">
        <title>WGS assembly of Saponaria officinalis var. Norfolk2.</title>
        <authorList>
            <person name="Jenkins J."/>
            <person name="Shu S."/>
            <person name="Grimwood J."/>
            <person name="Barry K."/>
            <person name="Goodstein D."/>
            <person name="Schmutz J."/>
            <person name="Leebens-Mack J."/>
            <person name="Osbourn A."/>
        </authorList>
    </citation>
    <scope>NUCLEOTIDE SEQUENCE [LARGE SCALE GENOMIC DNA]</scope>
    <source>
        <strain evidence="3">JIC</strain>
    </source>
</reference>
<dbReference type="Pfam" id="PF11947">
    <property type="entry name" value="DUF3464"/>
    <property type="match status" value="1"/>
</dbReference>
<feature type="transmembrane region" description="Helical" evidence="2">
    <location>
        <begin position="100"/>
        <end position="118"/>
    </location>
</feature>
<comment type="caution">
    <text evidence="3">The sequence shown here is derived from an EMBL/GenBank/DDBJ whole genome shotgun (WGS) entry which is preliminary data.</text>
</comment>
<keyword evidence="4" id="KW-1185">Reference proteome</keyword>
<feature type="transmembrane region" description="Helical" evidence="2">
    <location>
        <begin position="130"/>
        <end position="152"/>
    </location>
</feature>
<organism evidence="3 4">
    <name type="scientific">Saponaria officinalis</name>
    <name type="common">Common soapwort</name>
    <name type="synonym">Lychnis saponaria</name>
    <dbReference type="NCBI Taxonomy" id="3572"/>
    <lineage>
        <taxon>Eukaryota</taxon>
        <taxon>Viridiplantae</taxon>
        <taxon>Streptophyta</taxon>
        <taxon>Embryophyta</taxon>
        <taxon>Tracheophyta</taxon>
        <taxon>Spermatophyta</taxon>
        <taxon>Magnoliopsida</taxon>
        <taxon>eudicotyledons</taxon>
        <taxon>Gunneridae</taxon>
        <taxon>Pentapetalae</taxon>
        <taxon>Caryophyllales</taxon>
        <taxon>Caryophyllaceae</taxon>
        <taxon>Caryophylleae</taxon>
        <taxon>Saponaria</taxon>
    </lineage>
</organism>
<dbReference type="AlphaFoldDB" id="A0AAW1H951"/>
<dbReference type="EMBL" id="JBDFQZ010000012">
    <property type="protein sequence ID" value="KAK9672588.1"/>
    <property type="molecule type" value="Genomic_DNA"/>
</dbReference>
<evidence type="ECO:0000313" key="3">
    <source>
        <dbReference type="EMBL" id="KAK9672588.1"/>
    </source>
</evidence>
<dbReference type="PANTHER" id="PTHR34575">
    <property type="entry name" value="PROTEIN PAM68, CHLOROPLASTIC"/>
    <property type="match status" value="1"/>
</dbReference>
<keyword evidence="2" id="KW-0812">Transmembrane</keyword>
<keyword evidence="2" id="KW-0472">Membrane</keyword>
<name>A0AAW1H951_SAPOF</name>